<sequence length="280" mass="32391">MYPQSTYDLNKESNDASEWEGMMFVGLHAACKDLANRVMKTSYKASVRSVGDLWLTLERRCAKHMFWHPTLGVPNSHFTPGVPENRPSLPFSVGLGRYFVPSRTIRYGNYGDDWWDENPITIPNLSTLLIANLKPEENVSGRLPKNLIGFKKRFGCLPQELKDLTCSFLHRDQLPLECTYIMPQSMWKQVFFQVPFLWDLDTKEIHDKTSAGDLNTQNWDWEKITRQVMSPAEIPRYGVIGDDSGAWSFDKVGLKVPGGFTNRRRIWQILEEMYPNDVRH</sequence>
<dbReference type="AlphaFoldDB" id="A0A8H5IQT1"/>
<organism evidence="1 2">
    <name type="scientific">Fusarium phyllophilum</name>
    <dbReference type="NCBI Taxonomy" id="47803"/>
    <lineage>
        <taxon>Eukaryota</taxon>
        <taxon>Fungi</taxon>
        <taxon>Dikarya</taxon>
        <taxon>Ascomycota</taxon>
        <taxon>Pezizomycotina</taxon>
        <taxon>Sordariomycetes</taxon>
        <taxon>Hypocreomycetidae</taxon>
        <taxon>Hypocreales</taxon>
        <taxon>Nectriaceae</taxon>
        <taxon>Fusarium</taxon>
        <taxon>Fusarium fujikuroi species complex</taxon>
    </lineage>
</organism>
<comment type="caution">
    <text evidence="1">The sequence shown here is derived from an EMBL/GenBank/DDBJ whole genome shotgun (WGS) entry which is preliminary data.</text>
</comment>
<protein>
    <submittedName>
        <fullName evidence="1">Uncharacterized protein</fullName>
    </submittedName>
</protein>
<keyword evidence="2" id="KW-1185">Reference proteome</keyword>
<proteinExistence type="predicted"/>
<accession>A0A8H5IQT1</accession>
<reference evidence="1 2" key="1">
    <citation type="submission" date="2020-05" db="EMBL/GenBank/DDBJ databases">
        <title>Identification and distribution of gene clusters putatively required for synthesis of sphingolipid metabolism inhibitors in phylogenetically diverse species of the filamentous fungus Fusarium.</title>
        <authorList>
            <person name="Kim H.-S."/>
            <person name="Busman M."/>
            <person name="Brown D.W."/>
            <person name="Divon H."/>
            <person name="Uhlig S."/>
            <person name="Proctor R.H."/>
        </authorList>
    </citation>
    <scope>NUCLEOTIDE SEQUENCE [LARGE SCALE GENOMIC DNA]</scope>
    <source>
        <strain evidence="1 2">NRRL 13617</strain>
    </source>
</reference>
<evidence type="ECO:0000313" key="2">
    <source>
        <dbReference type="Proteomes" id="UP000582016"/>
    </source>
</evidence>
<evidence type="ECO:0000313" key="1">
    <source>
        <dbReference type="EMBL" id="KAF5538996.1"/>
    </source>
</evidence>
<gene>
    <name evidence="1" type="ORF">FPHYL_12372</name>
</gene>
<dbReference type="Proteomes" id="UP000582016">
    <property type="component" value="Unassembled WGS sequence"/>
</dbReference>
<dbReference type="EMBL" id="JAAOAQ010000632">
    <property type="protein sequence ID" value="KAF5538996.1"/>
    <property type="molecule type" value="Genomic_DNA"/>
</dbReference>
<dbReference type="OrthoDB" id="3932329at2759"/>
<name>A0A8H5IQT1_9HYPO</name>